<proteinExistence type="predicted"/>
<dbReference type="Gene3D" id="3.50.50.60">
    <property type="entry name" value="FAD/NAD(P)-binding domain"/>
    <property type="match status" value="1"/>
</dbReference>
<dbReference type="Pfam" id="PF01494">
    <property type="entry name" value="FAD_binding_3"/>
    <property type="match status" value="1"/>
</dbReference>
<evidence type="ECO:0000256" key="1">
    <source>
        <dbReference type="ARBA" id="ARBA00022630"/>
    </source>
</evidence>
<sequence length="412" mass="44620">MSKPKNILIAGAGVAGPALALLLTRAGHNCTIVERAPAFRASGQQIDISGEALKVIKVMGVDEAMWASRVEDKGMKFVTEKDEVIAAFPVGNEGSLVKELEIMRADLVKVIYERTEGVEYVLDEYISKLEQDGEGVTVSFANSTKQRRFDVVVAADGLRSRTRDLAFDKANTELISKGMYASYLSIPWQESDDMWSRWFNAEGGLNCSIRPDAKRNTSSAYLCHISPSASETAKGDLEEQRQKIITLFKDVGWEAQRVLKEVEKPGSDFYGQEIALAKSASLSNGRVALLGDAGYCPSPLSGEGTSLALVGAYILAGCLVTYDDVEEALRQYEKQVRPFAERSQDLPPGVPWIVNPQTKLGIRVLNNVVWVAGFAVKAGLVTALGKIGGLLPSFGSKAPNLPDFPALNKVAS</sequence>
<accession>A0AAV9NVA8</accession>
<organism evidence="5 6">
    <name type="scientific">Saxophila tyrrhenica</name>
    <dbReference type="NCBI Taxonomy" id="1690608"/>
    <lineage>
        <taxon>Eukaryota</taxon>
        <taxon>Fungi</taxon>
        <taxon>Dikarya</taxon>
        <taxon>Ascomycota</taxon>
        <taxon>Pezizomycotina</taxon>
        <taxon>Dothideomycetes</taxon>
        <taxon>Dothideomycetidae</taxon>
        <taxon>Mycosphaerellales</taxon>
        <taxon>Extremaceae</taxon>
        <taxon>Saxophila</taxon>
    </lineage>
</organism>
<name>A0AAV9NVA8_9PEZI</name>
<dbReference type="GO" id="GO:0016491">
    <property type="term" value="F:oxidoreductase activity"/>
    <property type="evidence" value="ECO:0007669"/>
    <property type="project" value="UniProtKB-KW"/>
</dbReference>
<dbReference type="PRINTS" id="PR00420">
    <property type="entry name" value="RNGMNOXGNASE"/>
</dbReference>
<comment type="caution">
    <text evidence="5">The sequence shown here is derived from an EMBL/GenBank/DDBJ whole genome shotgun (WGS) entry which is preliminary data.</text>
</comment>
<evidence type="ECO:0000256" key="3">
    <source>
        <dbReference type="ARBA" id="ARBA00023002"/>
    </source>
</evidence>
<keyword evidence="6" id="KW-1185">Reference proteome</keyword>
<evidence type="ECO:0000313" key="5">
    <source>
        <dbReference type="EMBL" id="KAK5163735.1"/>
    </source>
</evidence>
<dbReference type="InterPro" id="IPR036188">
    <property type="entry name" value="FAD/NAD-bd_sf"/>
</dbReference>
<dbReference type="PANTHER" id="PTHR46865:SF7">
    <property type="entry name" value="MONOOXYGENASE, PUTATIVE (AFU_ORTHOLOGUE AFUA_8G07040)-RELATED"/>
    <property type="match status" value="1"/>
</dbReference>
<dbReference type="InterPro" id="IPR002938">
    <property type="entry name" value="FAD-bd"/>
</dbReference>
<keyword evidence="3" id="KW-0560">Oxidoreductase</keyword>
<dbReference type="PANTHER" id="PTHR46865">
    <property type="entry name" value="OXIDOREDUCTASE-RELATED"/>
    <property type="match status" value="1"/>
</dbReference>
<protein>
    <recommendedName>
        <fullName evidence="4">FAD-binding domain-containing protein</fullName>
    </recommendedName>
</protein>
<feature type="domain" description="FAD-binding" evidence="4">
    <location>
        <begin position="7"/>
        <end position="342"/>
    </location>
</feature>
<dbReference type="GeneID" id="89931736"/>
<dbReference type="SUPFAM" id="SSF51905">
    <property type="entry name" value="FAD/NAD(P)-binding domain"/>
    <property type="match status" value="1"/>
</dbReference>
<reference evidence="5 6" key="1">
    <citation type="submission" date="2023-08" db="EMBL/GenBank/DDBJ databases">
        <title>Black Yeasts Isolated from many extreme environments.</title>
        <authorList>
            <person name="Coleine C."/>
            <person name="Stajich J.E."/>
            <person name="Selbmann L."/>
        </authorList>
    </citation>
    <scope>NUCLEOTIDE SEQUENCE [LARGE SCALE GENOMIC DNA]</scope>
    <source>
        <strain evidence="5 6">CCFEE 5935</strain>
    </source>
</reference>
<dbReference type="InterPro" id="IPR051704">
    <property type="entry name" value="FAD_aromatic-hydroxylase"/>
</dbReference>
<gene>
    <name evidence="5" type="ORF">LTR77_010408</name>
</gene>
<dbReference type="Proteomes" id="UP001337655">
    <property type="component" value="Unassembled WGS sequence"/>
</dbReference>
<evidence type="ECO:0000313" key="6">
    <source>
        <dbReference type="Proteomes" id="UP001337655"/>
    </source>
</evidence>
<evidence type="ECO:0000259" key="4">
    <source>
        <dbReference type="Pfam" id="PF01494"/>
    </source>
</evidence>
<keyword evidence="1" id="KW-0285">Flavoprotein</keyword>
<dbReference type="EMBL" id="JAVRRT010000023">
    <property type="protein sequence ID" value="KAK5163735.1"/>
    <property type="molecule type" value="Genomic_DNA"/>
</dbReference>
<dbReference type="AlphaFoldDB" id="A0AAV9NVA8"/>
<keyword evidence="2" id="KW-0274">FAD</keyword>
<dbReference type="GO" id="GO:0071949">
    <property type="term" value="F:FAD binding"/>
    <property type="evidence" value="ECO:0007669"/>
    <property type="project" value="InterPro"/>
</dbReference>
<evidence type="ECO:0000256" key="2">
    <source>
        <dbReference type="ARBA" id="ARBA00022827"/>
    </source>
</evidence>
<dbReference type="RefSeq" id="XP_064654137.1">
    <property type="nucleotide sequence ID" value="XM_064807628.1"/>
</dbReference>